<reference evidence="3 4" key="1">
    <citation type="submission" date="2018-02" db="EMBL/GenBank/DDBJ databases">
        <title>Reclassifiation of [Polyangium] brachysporum DSM 7029 as Guopingzhaonella breviflexa gen. nov., sp. nov., a member of the family Comamonadaceae.</title>
        <authorList>
            <person name="Tang B."/>
        </authorList>
    </citation>
    <scope>NUCLEOTIDE SEQUENCE [LARGE SCALE GENOMIC DNA]</scope>
    <source>
        <strain evidence="3 4">DSM 15344</strain>
    </source>
</reference>
<keyword evidence="4" id="KW-1185">Reference proteome</keyword>
<evidence type="ECO:0000313" key="4">
    <source>
        <dbReference type="Proteomes" id="UP000239406"/>
    </source>
</evidence>
<dbReference type="Proteomes" id="UP000239406">
    <property type="component" value="Unassembled WGS sequence"/>
</dbReference>
<dbReference type="AlphaFoldDB" id="A0A2S5T924"/>
<sequence length="262" mass="29496">MSARVPARPREGAPVLGSFIDAVSWDDAVGRLVQWGERRESRYVCICNVHSVVTATQDAAFRTVLDEADMATPDGAPVAWALRRAGFAGQERINGPDLMWRYLAEAERRGQVVFFYGGTEDTLAKLQASLLRAFPRLRIGGLVSPPFRPLSAEEDEAYARQINAAGTAVLFVGIGCPKQEKWMAAHRGRIQAVMVGVGAAFDYHAGTIRRAPTWMQRCGLEWFHRLLSEPRRLWKRYLVTNSIFVMRMLPWLLSRRPVARNR</sequence>
<dbReference type="PANTHER" id="PTHR34136:SF1">
    <property type="entry name" value="UDP-N-ACETYL-D-MANNOSAMINURONIC ACID TRANSFERASE"/>
    <property type="match status" value="1"/>
</dbReference>
<accession>A0A2S5T924</accession>
<comment type="caution">
    <text evidence="3">The sequence shown here is derived from an EMBL/GenBank/DDBJ whole genome shotgun (WGS) entry which is preliminary data.</text>
</comment>
<dbReference type="Pfam" id="PF03808">
    <property type="entry name" value="Glyco_tran_WecG"/>
    <property type="match status" value="1"/>
</dbReference>
<name>A0A2S5T924_9BURK</name>
<dbReference type="EMBL" id="PSNY01000002">
    <property type="protein sequence ID" value="PPE71368.1"/>
    <property type="molecule type" value="Genomic_DNA"/>
</dbReference>
<keyword evidence="1" id="KW-0328">Glycosyltransferase</keyword>
<dbReference type="NCBIfam" id="TIGR00696">
    <property type="entry name" value="wecG_tagA_cpsF"/>
    <property type="match status" value="1"/>
</dbReference>
<evidence type="ECO:0000256" key="1">
    <source>
        <dbReference type="ARBA" id="ARBA00022676"/>
    </source>
</evidence>
<proteinExistence type="predicted"/>
<dbReference type="GO" id="GO:0016758">
    <property type="term" value="F:hexosyltransferase activity"/>
    <property type="evidence" value="ECO:0007669"/>
    <property type="project" value="TreeGrafter"/>
</dbReference>
<organism evidence="3 4">
    <name type="scientific">Caldimonas thermodepolymerans</name>
    <dbReference type="NCBI Taxonomy" id="215580"/>
    <lineage>
        <taxon>Bacteria</taxon>
        <taxon>Pseudomonadati</taxon>
        <taxon>Pseudomonadota</taxon>
        <taxon>Betaproteobacteria</taxon>
        <taxon>Burkholderiales</taxon>
        <taxon>Sphaerotilaceae</taxon>
        <taxon>Caldimonas</taxon>
    </lineage>
</organism>
<evidence type="ECO:0000256" key="2">
    <source>
        <dbReference type="ARBA" id="ARBA00022679"/>
    </source>
</evidence>
<protein>
    <submittedName>
        <fullName evidence="3">Glycosyltransferase</fullName>
    </submittedName>
</protein>
<evidence type="ECO:0000313" key="3">
    <source>
        <dbReference type="EMBL" id="PPE71368.1"/>
    </source>
</evidence>
<dbReference type="PANTHER" id="PTHR34136">
    <property type="match status" value="1"/>
</dbReference>
<gene>
    <name evidence="3" type="ORF">C1702_02825</name>
</gene>
<dbReference type="CDD" id="cd06533">
    <property type="entry name" value="Glyco_transf_WecG_TagA"/>
    <property type="match status" value="1"/>
</dbReference>
<dbReference type="InterPro" id="IPR004629">
    <property type="entry name" value="WecG_TagA_CpsF"/>
</dbReference>
<keyword evidence="2 3" id="KW-0808">Transferase</keyword>